<keyword evidence="2" id="KW-1185">Reference proteome</keyword>
<comment type="caution">
    <text evidence="1">The sequence shown here is derived from an EMBL/GenBank/DDBJ whole genome shotgun (WGS) entry which is preliminary data.</text>
</comment>
<organism evidence="1 2">
    <name type="scientific">Neisseria flavescens NRL30031/H210</name>
    <dbReference type="NCBI Taxonomy" id="546264"/>
    <lineage>
        <taxon>Bacteria</taxon>
        <taxon>Pseudomonadati</taxon>
        <taxon>Pseudomonadota</taxon>
        <taxon>Betaproteobacteria</taxon>
        <taxon>Neisseriales</taxon>
        <taxon>Neisseriaceae</taxon>
        <taxon>Neisseria</taxon>
    </lineage>
</organism>
<gene>
    <name evidence="1" type="ORF">NEIFLAOT_01372</name>
</gene>
<name>C0EN39_NEIFL</name>
<accession>C0EN39</accession>
<protein>
    <submittedName>
        <fullName evidence="1">Uncharacterized protein</fullName>
    </submittedName>
</protein>
<dbReference type="AlphaFoldDB" id="C0EN39"/>
<evidence type="ECO:0000313" key="2">
    <source>
        <dbReference type="Proteomes" id="UP000004457"/>
    </source>
</evidence>
<dbReference type="Proteomes" id="UP000004457">
    <property type="component" value="Unassembled WGS sequence"/>
</dbReference>
<proteinExistence type="predicted"/>
<evidence type="ECO:0000313" key="1">
    <source>
        <dbReference type="EMBL" id="EEG33661.1"/>
    </source>
</evidence>
<reference evidence="1 2" key="1">
    <citation type="submission" date="2009-01" db="EMBL/GenBank/DDBJ databases">
        <authorList>
            <person name="Fulton L."/>
            <person name="Clifton S."/>
            <person name="Chinwalla A.T."/>
            <person name="Mitreva M."/>
            <person name="Sodergren E."/>
            <person name="Weinstock G."/>
            <person name="Clifton S."/>
            <person name="Dooling D.J."/>
            <person name="Fulton B."/>
            <person name="Minx P."/>
            <person name="Pepin K.H."/>
            <person name="Johnson M."/>
            <person name="Bhonagiri V."/>
            <person name="Nash W.E."/>
            <person name="Mardis E.R."/>
            <person name="Wilson R.K."/>
        </authorList>
    </citation>
    <scope>NUCLEOTIDE SEQUENCE [LARGE SCALE GENOMIC DNA]</scope>
    <source>
        <strain evidence="1 2">NRL30031/H210</strain>
    </source>
</reference>
<sequence length="61" mass="6503">MKKPSFQTASTSRPPALWDSGMEAFQTFGLTQQSQFSGSEVVVSGNASLAAQYNSNLSLCL</sequence>
<dbReference type="EMBL" id="ACEN01000062">
    <property type="protein sequence ID" value="EEG33661.1"/>
    <property type="molecule type" value="Genomic_DNA"/>
</dbReference>